<gene>
    <name evidence="5" type="ORF">OB919_17540</name>
</gene>
<evidence type="ECO:0000313" key="5">
    <source>
        <dbReference type="EMBL" id="MCU4753763.1"/>
    </source>
</evidence>
<evidence type="ECO:0000313" key="6">
    <source>
        <dbReference type="Proteomes" id="UP001321047"/>
    </source>
</evidence>
<keyword evidence="6" id="KW-1185">Reference proteome</keyword>
<accession>A0AAP3E7D8</accession>
<comment type="caution">
    <text evidence="5">The sequence shown here is derived from an EMBL/GenBank/DDBJ whole genome shotgun (WGS) entry which is preliminary data.</text>
</comment>
<dbReference type="InterPro" id="IPR007050">
    <property type="entry name" value="HTH_bacterioopsin"/>
</dbReference>
<dbReference type="EMBL" id="JAOPJZ010000022">
    <property type="protein sequence ID" value="MCU4753763.1"/>
    <property type="molecule type" value="Genomic_DNA"/>
</dbReference>
<keyword evidence="1" id="KW-0805">Transcription regulation</keyword>
<organism evidence="5 6">
    <name type="scientific">Natronosalvus hydrolyticus</name>
    <dbReference type="NCBI Taxonomy" id="2979988"/>
    <lineage>
        <taxon>Archaea</taxon>
        <taxon>Methanobacteriati</taxon>
        <taxon>Methanobacteriota</taxon>
        <taxon>Stenosarchaea group</taxon>
        <taxon>Halobacteria</taxon>
        <taxon>Halobacteriales</taxon>
        <taxon>Natrialbaceae</taxon>
        <taxon>Natronosalvus</taxon>
    </lineage>
</organism>
<feature type="domain" description="HTH bat-type" evidence="3">
    <location>
        <begin position="162"/>
        <end position="213"/>
    </location>
</feature>
<proteinExistence type="predicted"/>
<dbReference type="Pfam" id="PF24278">
    <property type="entry name" value="HVO_0513_N"/>
    <property type="match status" value="1"/>
</dbReference>
<dbReference type="PANTHER" id="PTHR34236">
    <property type="entry name" value="DIMETHYL SULFOXIDE REDUCTASE TRANSCRIPTIONAL ACTIVATOR"/>
    <property type="match status" value="1"/>
</dbReference>
<dbReference type="AlphaFoldDB" id="A0AAP3E7D8"/>
<evidence type="ECO:0000259" key="4">
    <source>
        <dbReference type="Pfam" id="PF24278"/>
    </source>
</evidence>
<dbReference type="InterPro" id="IPR056493">
    <property type="entry name" value="HVO_0513_N"/>
</dbReference>
<evidence type="ECO:0000256" key="1">
    <source>
        <dbReference type="ARBA" id="ARBA00023015"/>
    </source>
</evidence>
<name>A0AAP3E7D8_9EURY</name>
<dbReference type="Proteomes" id="UP001321047">
    <property type="component" value="Unassembled WGS sequence"/>
</dbReference>
<dbReference type="RefSeq" id="WP_342810072.1">
    <property type="nucleotide sequence ID" value="NZ_JAOPJZ010000022.1"/>
</dbReference>
<evidence type="ECO:0000256" key="2">
    <source>
        <dbReference type="ARBA" id="ARBA00023163"/>
    </source>
</evidence>
<evidence type="ECO:0000259" key="3">
    <source>
        <dbReference type="Pfam" id="PF04967"/>
    </source>
</evidence>
<dbReference type="Pfam" id="PF04967">
    <property type="entry name" value="HTH_10"/>
    <property type="match status" value="1"/>
</dbReference>
<keyword evidence="2" id="KW-0804">Transcription</keyword>
<reference evidence="5 6" key="1">
    <citation type="submission" date="2022-09" db="EMBL/GenBank/DDBJ databases">
        <title>Enrichment on poylsaccharides allowed isolation of novel metabolic and taxonomic groups of Haloarchaea.</title>
        <authorList>
            <person name="Sorokin D.Y."/>
            <person name="Elcheninov A.G."/>
            <person name="Khizhniak T.V."/>
            <person name="Kolganova T.V."/>
            <person name="Kublanov I.V."/>
        </authorList>
    </citation>
    <scope>NUCLEOTIDE SEQUENCE [LARGE SCALE GENOMIC DNA]</scope>
    <source>
        <strain evidence="5 6">AArc-curdl1</strain>
    </source>
</reference>
<feature type="domain" description="HVO-0513-like N-terminal" evidence="4">
    <location>
        <begin position="16"/>
        <end position="151"/>
    </location>
</feature>
<dbReference type="PANTHER" id="PTHR34236:SF1">
    <property type="entry name" value="DIMETHYL SULFOXIDE REDUCTASE TRANSCRIPTIONAL ACTIVATOR"/>
    <property type="match status" value="1"/>
</dbReference>
<sequence length="229" mass="26334">MRYLETWLEQPEWMMHPMQSFIRRTDAVRYEELLAWTVDPGTDLEYELFYVDGDLEAYRPVLEQVDSVRRHTITPIDDGSFYVYVCQETRPEDAGWRNAFTDRDLVVIPPVRFDDSARMGLTVVGSDPDLQGLLEDMPQAIDVEVVQIGDFDRRGSTIARRLTDRQLEAIVTAYERGYYDVPRSGTLTDVADTLQIAESSASVTLRRAESVLVETALRQYGVRKGLEER</sequence>
<protein>
    <submittedName>
        <fullName evidence="5">Helix-turn-helix domain-containing protein</fullName>
    </submittedName>
</protein>